<proteinExistence type="predicted"/>
<dbReference type="Proteomes" id="UP001634007">
    <property type="component" value="Unassembled WGS sequence"/>
</dbReference>
<dbReference type="AlphaFoldDB" id="A0ABD3IS75"/>
<organism evidence="1 2">
    <name type="scientific">Eucalyptus globulus</name>
    <name type="common">Tasmanian blue gum</name>
    <dbReference type="NCBI Taxonomy" id="34317"/>
    <lineage>
        <taxon>Eukaryota</taxon>
        <taxon>Viridiplantae</taxon>
        <taxon>Streptophyta</taxon>
        <taxon>Embryophyta</taxon>
        <taxon>Tracheophyta</taxon>
        <taxon>Spermatophyta</taxon>
        <taxon>Magnoliopsida</taxon>
        <taxon>eudicotyledons</taxon>
        <taxon>Gunneridae</taxon>
        <taxon>Pentapetalae</taxon>
        <taxon>rosids</taxon>
        <taxon>malvids</taxon>
        <taxon>Myrtales</taxon>
        <taxon>Myrtaceae</taxon>
        <taxon>Myrtoideae</taxon>
        <taxon>Eucalypteae</taxon>
        <taxon>Eucalyptus</taxon>
    </lineage>
</organism>
<accession>A0ABD3IS75</accession>
<protein>
    <submittedName>
        <fullName evidence="1">Uncharacterized protein</fullName>
    </submittedName>
</protein>
<sequence>MGCFCCRGLEETAKRTKQRTATPARRRIYSWLSPKRTGVHRDGGMAVLAGAGAAAAAATFIYSTDGGGCGGCGAGGCGGGCSGGCAG</sequence>
<evidence type="ECO:0000313" key="1">
    <source>
        <dbReference type="EMBL" id="KAL3717119.1"/>
    </source>
</evidence>
<reference evidence="1 2" key="1">
    <citation type="submission" date="2024-11" db="EMBL/GenBank/DDBJ databases">
        <title>Chromosome-level genome assembly of Eucalyptus globulus Labill. provides insights into its genome evolution.</title>
        <authorList>
            <person name="Li X."/>
        </authorList>
    </citation>
    <scope>NUCLEOTIDE SEQUENCE [LARGE SCALE GENOMIC DNA]</scope>
    <source>
        <strain evidence="1">CL2024</strain>
        <tissue evidence="1">Fresh tender leaves</tissue>
    </source>
</reference>
<keyword evidence="2" id="KW-1185">Reference proteome</keyword>
<dbReference type="EMBL" id="JBJKBG010000011">
    <property type="protein sequence ID" value="KAL3717119.1"/>
    <property type="molecule type" value="Genomic_DNA"/>
</dbReference>
<gene>
    <name evidence="1" type="ORF">ACJRO7_008663</name>
</gene>
<name>A0ABD3IS75_EUCGL</name>
<evidence type="ECO:0000313" key="2">
    <source>
        <dbReference type="Proteomes" id="UP001634007"/>
    </source>
</evidence>
<comment type="caution">
    <text evidence="1">The sequence shown here is derived from an EMBL/GenBank/DDBJ whole genome shotgun (WGS) entry which is preliminary data.</text>
</comment>